<accession>A0A8E2DL07</accession>
<keyword evidence="1" id="KW-0472">Membrane</keyword>
<keyword evidence="1" id="KW-0812">Transmembrane</keyword>
<protein>
    <submittedName>
        <fullName evidence="2">Nucleotide-diphospho-sugar transferase</fullName>
    </submittedName>
</protein>
<evidence type="ECO:0000313" key="3">
    <source>
        <dbReference type="Proteomes" id="UP000250043"/>
    </source>
</evidence>
<dbReference type="InterPro" id="IPR002495">
    <property type="entry name" value="Glyco_trans_8"/>
</dbReference>
<dbReference type="Gene3D" id="3.90.550.10">
    <property type="entry name" value="Spore Coat Polysaccharide Biosynthesis Protein SpsA, Chain A"/>
    <property type="match status" value="1"/>
</dbReference>
<reference evidence="2 3" key="1">
    <citation type="submission" date="2016-07" db="EMBL/GenBank/DDBJ databases">
        <title>Draft genome of the white-rot fungus Obba rivulosa 3A-2.</title>
        <authorList>
            <consortium name="DOE Joint Genome Institute"/>
            <person name="Miettinen O."/>
            <person name="Riley R."/>
            <person name="Acob R."/>
            <person name="Barry K."/>
            <person name="Cullen D."/>
            <person name="De Vries R."/>
            <person name="Hainaut M."/>
            <person name="Hatakka A."/>
            <person name="Henrissat B."/>
            <person name="Hilden K."/>
            <person name="Kuo R."/>
            <person name="Labutti K."/>
            <person name="Lipzen A."/>
            <person name="Makela M.R."/>
            <person name="Sandor L."/>
            <person name="Spatafora J.W."/>
            <person name="Grigoriev I.V."/>
            <person name="Hibbett D.S."/>
        </authorList>
    </citation>
    <scope>NUCLEOTIDE SEQUENCE [LARGE SCALE GENOMIC DNA]</scope>
    <source>
        <strain evidence="2 3">3A-2</strain>
    </source>
</reference>
<keyword evidence="3" id="KW-1185">Reference proteome</keyword>
<dbReference type="Proteomes" id="UP000250043">
    <property type="component" value="Unassembled WGS sequence"/>
</dbReference>
<keyword evidence="1" id="KW-1133">Transmembrane helix</keyword>
<dbReference type="GO" id="GO:0016757">
    <property type="term" value="F:glycosyltransferase activity"/>
    <property type="evidence" value="ECO:0007669"/>
    <property type="project" value="InterPro"/>
</dbReference>
<dbReference type="OrthoDB" id="2014201at2759"/>
<dbReference type="EMBL" id="KV722401">
    <property type="protein sequence ID" value="OCH90581.1"/>
    <property type="molecule type" value="Genomic_DNA"/>
</dbReference>
<dbReference type="PANTHER" id="PTHR11183">
    <property type="entry name" value="GLYCOGENIN SUBFAMILY MEMBER"/>
    <property type="match status" value="1"/>
</dbReference>
<dbReference type="SUPFAM" id="SSF53448">
    <property type="entry name" value="Nucleotide-diphospho-sugar transferases"/>
    <property type="match status" value="1"/>
</dbReference>
<evidence type="ECO:0000256" key="1">
    <source>
        <dbReference type="SAM" id="Phobius"/>
    </source>
</evidence>
<feature type="transmembrane region" description="Helical" evidence="1">
    <location>
        <begin position="24"/>
        <end position="45"/>
    </location>
</feature>
<evidence type="ECO:0000313" key="2">
    <source>
        <dbReference type="EMBL" id="OCH90581.1"/>
    </source>
</evidence>
<sequence>MFNRYRDYVSLWSMDALPMKRRNYWHYILIAASTTLNAILLYNLFFGSRRLEPLENYQKLNIQPLLDAASVNHVISSEHAVVTAMYTDTYATAIATLGHSLNKVNTTARRILLYLPDKVSARALCIASSTGFDPLPISRIDPPHGGKGIYKRFIDQYSKLNLWTLDQHDVKSAVYLDADTLVLQNFDELFSLPYSFAAVPDIFVDSRGFTLGFNAGVLVMRPSTEVFIDMCAKLSEADFPLHNAEQAFLNQYFAADTVRLPYVYNANLAIKQRSPKVWEDVWAKARIVHYTTVKPFIDDAHPESEVNFHHLRKLLSSKLGQQRGLFDQELEAWAEAWRDTRRLYGDLFATCARGGAGR</sequence>
<proteinExistence type="predicted"/>
<name>A0A8E2DL07_9APHY</name>
<dbReference type="Pfam" id="PF01501">
    <property type="entry name" value="Glyco_transf_8"/>
    <property type="match status" value="1"/>
</dbReference>
<keyword evidence="2" id="KW-0808">Transferase</keyword>
<dbReference type="InterPro" id="IPR050587">
    <property type="entry name" value="GNT1/Glycosyltrans_8"/>
</dbReference>
<gene>
    <name evidence="2" type="ORF">OBBRIDRAFT_803877</name>
</gene>
<dbReference type="AlphaFoldDB" id="A0A8E2DL07"/>
<organism evidence="2 3">
    <name type="scientific">Obba rivulosa</name>
    <dbReference type="NCBI Taxonomy" id="1052685"/>
    <lineage>
        <taxon>Eukaryota</taxon>
        <taxon>Fungi</taxon>
        <taxon>Dikarya</taxon>
        <taxon>Basidiomycota</taxon>
        <taxon>Agaricomycotina</taxon>
        <taxon>Agaricomycetes</taxon>
        <taxon>Polyporales</taxon>
        <taxon>Gelatoporiaceae</taxon>
        <taxon>Obba</taxon>
    </lineage>
</organism>
<dbReference type="InterPro" id="IPR029044">
    <property type="entry name" value="Nucleotide-diphossugar_trans"/>
</dbReference>